<dbReference type="EC" id="1.11.1.24" evidence="3"/>
<dbReference type="InterPro" id="IPR036249">
    <property type="entry name" value="Thioredoxin-like_sf"/>
</dbReference>
<proteinExistence type="inferred from homology"/>
<comment type="catalytic activity">
    <reaction evidence="12">
        <text>a hydroperoxide + [thioredoxin]-dithiol = an alcohol + [thioredoxin]-disulfide + H2O</text>
        <dbReference type="Rhea" id="RHEA:62620"/>
        <dbReference type="Rhea" id="RHEA-COMP:10698"/>
        <dbReference type="Rhea" id="RHEA-COMP:10700"/>
        <dbReference type="ChEBI" id="CHEBI:15377"/>
        <dbReference type="ChEBI" id="CHEBI:29950"/>
        <dbReference type="ChEBI" id="CHEBI:30879"/>
        <dbReference type="ChEBI" id="CHEBI:35924"/>
        <dbReference type="ChEBI" id="CHEBI:50058"/>
        <dbReference type="EC" id="1.11.1.24"/>
    </reaction>
</comment>
<keyword evidence="8" id="KW-0676">Redox-active center</keyword>
<evidence type="ECO:0000256" key="10">
    <source>
        <dbReference type="ARBA" id="ARBA00038489"/>
    </source>
</evidence>
<dbReference type="PANTHER" id="PTHR42801:SF4">
    <property type="entry name" value="AHPC_TSA FAMILY PROTEIN"/>
    <property type="match status" value="1"/>
</dbReference>
<evidence type="ECO:0000256" key="2">
    <source>
        <dbReference type="ARBA" id="ARBA00011245"/>
    </source>
</evidence>
<accession>A0ABW3Y5R1</accession>
<dbReference type="RefSeq" id="WP_377179005.1">
    <property type="nucleotide sequence ID" value="NZ_JBHTMY010000003.1"/>
</dbReference>
<dbReference type="PROSITE" id="PS51352">
    <property type="entry name" value="THIOREDOXIN_2"/>
    <property type="match status" value="1"/>
</dbReference>
<keyword evidence="5" id="KW-0049">Antioxidant</keyword>
<reference evidence="15" key="1">
    <citation type="journal article" date="2019" name="Int. J. Syst. Evol. Microbiol.">
        <title>The Global Catalogue of Microorganisms (GCM) 10K type strain sequencing project: providing services to taxonomists for standard genome sequencing and annotation.</title>
        <authorList>
            <consortium name="The Broad Institute Genomics Platform"/>
            <consortium name="The Broad Institute Genome Sequencing Center for Infectious Disease"/>
            <person name="Wu L."/>
            <person name="Ma J."/>
        </authorList>
    </citation>
    <scope>NUCLEOTIDE SEQUENCE [LARGE SCALE GENOMIC DNA]</scope>
    <source>
        <strain evidence="15">CCUG 61485</strain>
    </source>
</reference>
<evidence type="ECO:0000256" key="7">
    <source>
        <dbReference type="ARBA" id="ARBA00023157"/>
    </source>
</evidence>
<evidence type="ECO:0000256" key="8">
    <source>
        <dbReference type="ARBA" id="ARBA00023284"/>
    </source>
</evidence>
<keyword evidence="6 14" id="KW-0560">Oxidoreductase</keyword>
<evidence type="ECO:0000256" key="5">
    <source>
        <dbReference type="ARBA" id="ARBA00022862"/>
    </source>
</evidence>
<feature type="domain" description="Thioredoxin" evidence="13">
    <location>
        <begin position="29"/>
        <end position="177"/>
    </location>
</feature>
<dbReference type="Proteomes" id="UP001597201">
    <property type="component" value="Unassembled WGS sequence"/>
</dbReference>
<keyword evidence="7" id="KW-1015">Disulfide bond</keyword>
<dbReference type="InterPro" id="IPR000866">
    <property type="entry name" value="AhpC/TSA"/>
</dbReference>
<evidence type="ECO:0000256" key="11">
    <source>
        <dbReference type="ARBA" id="ARBA00042639"/>
    </source>
</evidence>
<keyword evidence="4 14" id="KW-0575">Peroxidase</keyword>
<dbReference type="InterPro" id="IPR013766">
    <property type="entry name" value="Thioredoxin_domain"/>
</dbReference>
<dbReference type="GO" id="GO:0140824">
    <property type="term" value="F:thioredoxin-dependent peroxiredoxin activity"/>
    <property type="evidence" value="ECO:0007669"/>
    <property type="project" value="UniProtKB-EC"/>
</dbReference>
<comment type="similarity">
    <text evidence="10">Belongs to the peroxiredoxin family. BCP/PrxQ subfamily.</text>
</comment>
<dbReference type="CDD" id="cd03017">
    <property type="entry name" value="PRX_BCP"/>
    <property type="match status" value="1"/>
</dbReference>
<comment type="caution">
    <text evidence="14">The sequence shown here is derived from an EMBL/GenBank/DDBJ whole genome shotgun (WGS) entry which is preliminary data.</text>
</comment>
<dbReference type="PANTHER" id="PTHR42801">
    <property type="entry name" value="THIOREDOXIN-DEPENDENT PEROXIDE REDUCTASE"/>
    <property type="match status" value="1"/>
</dbReference>
<evidence type="ECO:0000313" key="14">
    <source>
        <dbReference type="EMBL" id="MFD1316195.1"/>
    </source>
</evidence>
<dbReference type="SUPFAM" id="SSF52833">
    <property type="entry name" value="Thioredoxin-like"/>
    <property type="match status" value="1"/>
</dbReference>
<evidence type="ECO:0000256" key="12">
    <source>
        <dbReference type="ARBA" id="ARBA00049091"/>
    </source>
</evidence>
<comment type="function">
    <text evidence="1">Thiol-specific peroxidase that catalyzes the reduction of hydrogen peroxide and organic hydroperoxides to water and alcohols, respectively. Plays a role in cell protection against oxidative stress by detoxifying peroxides and as sensor of hydrogen peroxide-mediated signaling events.</text>
</comment>
<evidence type="ECO:0000256" key="3">
    <source>
        <dbReference type="ARBA" id="ARBA00013017"/>
    </source>
</evidence>
<dbReference type="InterPro" id="IPR050924">
    <property type="entry name" value="Peroxiredoxin_BCP/PrxQ"/>
</dbReference>
<evidence type="ECO:0000256" key="9">
    <source>
        <dbReference type="ARBA" id="ARBA00032824"/>
    </source>
</evidence>
<organism evidence="14 15">
    <name type="scientific">Namhaeicola litoreus</name>
    <dbReference type="NCBI Taxonomy" id="1052145"/>
    <lineage>
        <taxon>Bacteria</taxon>
        <taxon>Pseudomonadati</taxon>
        <taxon>Bacteroidota</taxon>
        <taxon>Flavobacteriia</taxon>
        <taxon>Flavobacteriales</taxon>
        <taxon>Flavobacteriaceae</taxon>
        <taxon>Namhaeicola</taxon>
    </lineage>
</organism>
<dbReference type="Gene3D" id="3.40.30.10">
    <property type="entry name" value="Glutaredoxin"/>
    <property type="match status" value="1"/>
</dbReference>
<protein>
    <recommendedName>
        <fullName evidence="3">thioredoxin-dependent peroxiredoxin</fullName>
        <ecNumber evidence="3">1.11.1.24</ecNumber>
    </recommendedName>
    <alternativeName>
        <fullName evidence="9">Thioredoxin peroxidase</fullName>
    </alternativeName>
    <alternativeName>
        <fullName evidence="11">Thioredoxin-dependent peroxiredoxin Bcp</fullName>
    </alternativeName>
</protein>
<evidence type="ECO:0000256" key="1">
    <source>
        <dbReference type="ARBA" id="ARBA00003330"/>
    </source>
</evidence>
<dbReference type="InterPro" id="IPR024706">
    <property type="entry name" value="Peroxiredoxin_AhpC-typ"/>
</dbReference>
<dbReference type="EMBL" id="JBHTMY010000003">
    <property type="protein sequence ID" value="MFD1316195.1"/>
    <property type="molecule type" value="Genomic_DNA"/>
</dbReference>
<keyword evidence="15" id="KW-1185">Reference proteome</keyword>
<evidence type="ECO:0000313" key="15">
    <source>
        <dbReference type="Proteomes" id="UP001597201"/>
    </source>
</evidence>
<comment type="subunit">
    <text evidence="2">Monomer.</text>
</comment>
<evidence type="ECO:0000256" key="4">
    <source>
        <dbReference type="ARBA" id="ARBA00022559"/>
    </source>
</evidence>
<evidence type="ECO:0000259" key="13">
    <source>
        <dbReference type="PROSITE" id="PS51352"/>
    </source>
</evidence>
<dbReference type="PROSITE" id="PS51257">
    <property type="entry name" value="PROKAR_LIPOPROTEIN"/>
    <property type="match status" value="1"/>
</dbReference>
<name>A0ABW3Y5R1_9FLAO</name>
<sequence length="177" mass="19988">MKIKSILLVVLFGLISTLISCQMKSNQPLKVGDQLPHFTLMDQTGSNYDIQKDLGKKNLVIYFYPKDDTPGCTKEACKFRDDYHIFNDLNAKVIGISSDNVKSHADFAAKYNLPFTLLSDGNNELRKSFGVPSNMFGLVPGRVTYIVGMDGKVKYIFNNLFKAEQHIEEAKKILQRT</sequence>
<gene>
    <name evidence="14" type="ORF">ACFQ39_11260</name>
</gene>
<dbReference type="Pfam" id="PF00578">
    <property type="entry name" value="AhpC-TSA"/>
    <property type="match status" value="1"/>
</dbReference>
<dbReference type="PIRSF" id="PIRSF000239">
    <property type="entry name" value="AHPC"/>
    <property type="match status" value="1"/>
</dbReference>
<evidence type="ECO:0000256" key="6">
    <source>
        <dbReference type="ARBA" id="ARBA00023002"/>
    </source>
</evidence>